<comment type="caution">
    <text evidence="1">The sequence shown here is derived from an EMBL/GenBank/DDBJ whole genome shotgun (WGS) entry which is preliminary data.</text>
</comment>
<reference evidence="1 2" key="1">
    <citation type="submission" date="2016-10" db="EMBL/GenBank/DDBJ databases">
        <title>Genome sequence of the basidiomycete white-rot fungus Trametes pubescens.</title>
        <authorList>
            <person name="Makela M.R."/>
            <person name="Granchi Z."/>
            <person name="Peng M."/>
            <person name="De Vries R.P."/>
            <person name="Grigoriev I."/>
            <person name="Riley R."/>
            <person name="Hilden K."/>
        </authorList>
    </citation>
    <scope>NUCLEOTIDE SEQUENCE [LARGE SCALE GENOMIC DNA]</scope>
    <source>
        <strain evidence="1 2">FBCC735</strain>
    </source>
</reference>
<proteinExistence type="predicted"/>
<dbReference type="AlphaFoldDB" id="A0A1M2V9W6"/>
<dbReference type="Proteomes" id="UP000184267">
    <property type="component" value="Unassembled WGS sequence"/>
</dbReference>
<name>A0A1M2V9W6_TRAPU</name>
<gene>
    <name evidence="1" type="ORF">TRAPUB_4980</name>
</gene>
<protein>
    <submittedName>
        <fullName evidence="1">Uncharacterized protein</fullName>
    </submittedName>
</protein>
<keyword evidence="2" id="KW-1185">Reference proteome</keyword>
<evidence type="ECO:0000313" key="2">
    <source>
        <dbReference type="Proteomes" id="UP000184267"/>
    </source>
</evidence>
<evidence type="ECO:0000313" key="1">
    <source>
        <dbReference type="EMBL" id="OJT04346.1"/>
    </source>
</evidence>
<sequence length="71" mass="7878">MPGVQYMFLESPGAYTASNIFRIDCFMSLGSPGVTERLRLSSMQPSRTMPFSGSQVGTPLVMERTFLKLPE</sequence>
<accession>A0A1M2V9W6</accession>
<organism evidence="1 2">
    <name type="scientific">Trametes pubescens</name>
    <name type="common">White-rot fungus</name>
    <dbReference type="NCBI Taxonomy" id="154538"/>
    <lineage>
        <taxon>Eukaryota</taxon>
        <taxon>Fungi</taxon>
        <taxon>Dikarya</taxon>
        <taxon>Basidiomycota</taxon>
        <taxon>Agaricomycotina</taxon>
        <taxon>Agaricomycetes</taxon>
        <taxon>Polyporales</taxon>
        <taxon>Polyporaceae</taxon>
        <taxon>Trametes</taxon>
    </lineage>
</organism>
<dbReference type="EMBL" id="MNAD01001548">
    <property type="protein sequence ID" value="OJT04346.1"/>
    <property type="molecule type" value="Genomic_DNA"/>
</dbReference>